<comment type="similarity">
    <text evidence="2">Belongs to the glycosyl hydrolase 3 family.</text>
</comment>
<dbReference type="InterPro" id="IPR017853">
    <property type="entry name" value="GH"/>
</dbReference>
<dbReference type="SUPFAM" id="SSF52279">
    <property type="entry name" value="Beta-D-glucan exohydrolase, C-terminal domain"/>
    <property type="match status" value="1"/>
</dbReference>
<dbReference type="PANTHER" id="PTHR30620">
    <property type="entry name" value="PERIPLASMIC BETA-GLUCOSIDASE-RELATED"/>
    <property type="match status" value="1"/>
</dbReference>
<evidence type="ECO:0000256" key="2">
    <source>
        <dbReference type="ARBA" id="ARBA00005336"/>
    </source>
</evidence>
<feature type="domain" description="Glycoside hydrolase family 3 C-terminal" evidence="8">
    <location>
        <begin position="156"/>
        <end position="360"/>
    </location>
</feature>
<keyword evidence="4" id="KW-0732">Signal</keyword>
<dbReference type="Gene3D" id="3.40.50.1700">
    <property type="entry name" value="Glycoside hydrolase family 3 C-terminal domain"/>
    <property type="match status" value="1"/>
</dbReference>
<dbReference type="Proteomes" id="UP000800981">
    <property type="component" value="Unassembled WGS sequence"/>
</dbReference>
<dbReference type="SUPFAM" id="SSF51445">
    <property type="entry name" value="(Trans)glycosidases"/>
    <property type="match status" value="1"/>
</dbReference>
<dbReference type="GO" id="GO:0016787">
    <property type="term" value="F:hydrolase activity"/>
    <property type="evidence" value="ECO:0007669"/>
    <property type="project" value="UniProtKB-KW"/>
</dbReference>
<feature type="domain" description="Glycoside hydrolase family 3 N-terminal" evidence="7">
    <location>
        <begin position="2"/>
        <end position="117"/>
    </location>
</feature>
<evidence type="ECO:0000259" key="8">
    <source>
        <dbReference type="Pfam" id="PF01915"/>
    </source>
</evidence>
<dbReference type="EC" id="3.2.1.21" evidence="3"/>
<dbReference type="InterPro" id="IPR036881">
    <property type="entry name" value="Glyco_hydro_3_C_sf"/>
</dbReference>
<evidence type="ECO:0000313" key="10">
    <source>
        <dbReference type="Proteomes" id="UP000800981"/>
    </source>
</evidence>
<evidence type="ECO:0000259" key="7">
    <source>
        <dbReference type="Pfam" id="PF00933"/>
    </source>
</evidence>
<proteinExistence type="inferred from homology"/>
<dbReference type="InterPro" id="IPR051915">
    <property type="entry name" value="Cellulose_Degrad_GH3"/>
</dbReference>
<evidence type="ECO:0000256" key="5">
    <source>
        <dbReference type="ARBA" id="ARBA00022801"/>
    </source>
</evidence>
<dbReference type="InterPro" id="IPR002772">
    <property type="entry name" value="Glyco_hydro_3_C"/>
</dbReference>
<dbReference type="Pfam" id="PF00933">
    <property type="entry name" value="Glyco_hydro_3"/>
    <property type="match status" value="1"/>
</dbReference>
<keyword evidence="6" id="KW-0326">Glycosidase</keyword>
<dbReference type="Pfam" id="PF01915">
    <property type="entry name" value="Glyco_hydro_3_C"/>
    <property type="match status" value="1"/>
</dbReference>
<keyword evidence="10" id="KW-1185">Reference proteome</keyword>
<evidence type="ECO:0000256" key="4">
    <source>
        <dbReference type="ARBA" id="ARBA00022729"/>
    </source>
</evidence>
<dbReference type="PANTHER" id="PTHR30620:SF16">
    <property type="entry name" value="LYSOSOMAL BETA GLUCOSIDASE"/>
    <property type="match status" value="1"/>
</dbReference>
<name>A0ABX0GYM8_9ACTN</name>
<dbReference type="InterPro" id="IPR036962">
    <property type="entry name" value="Glyco_hydro_3_N_sf"/>
</dbReference>
<keyword evidence="5 9" id="KW-0378">Hydrolase</keyword>
<dbReference type="InterPro" id="IPR001764">
    <property type="entry name" value="Glyco_hydro_3_N"/>
</dbReference>
<organism evidence="9 10">
    <name type="scientific">Motilibacter deserti</name>
    <dbReference type="NCBI Taxonomy" id="2714956"/>
    <lineage>
        <taxon>Bacteria</taxon>
        <taxon>Bacillati</taxon>
        <taxon>Actinomycetota</taxon>
        <taxon>Actinomycetes</taxon>
        <taxon>Motilibacterales</taxon>
        <taxon>Motilibacteraceae</taxon>
        <taxon>Motilibacter</taxon>
    </lineage>
</organism>
<sequence length="495" mass="52316">PAVQQHHTGTIMPSYSSVDWTEDGLGNPIKMHANKELLTDWLKDKVGFDGFLISDYAAIDQIPGDYTSDVRTSINAGLDMIMVPNDYQGFTAALTSEVNAGRVPMSRIDDAVERILTQKFLLGLFEKPYTDRANLSKFGSAEHRAVAREAAAQSQVLLKNSGNALPLSKTSKVYVAGSNADDLGNQMGGWTISWQGMSGNDSTTGGTTILNGIKQIAPQATLTYSKDASASMAGYDTGVVVVGETPYAEGQGDVGTNGHQLALTAADKAAVDKVCAAIEKCVVLVVSGRPLALNDQLSKIDALVASWLPGSEGAGVADVLFGDKPFTGRLPVSWPKTAAQQPLNVGDASYDPQFPYGWGLRTDNAKARVQAVRTQLAALAGGDRSVDSAVKNLDRALAAANWNSNGTVWDAGLVLRYLQRAGEDLQATTKDTLAQDDLLVSVARDVAQSRLVSLGGTALRVNGAALTADAEHQLLIGNPGAAVDLLEEVWSSRLK</sequence>
<protein>
    <recommendedName>
        <fullName evidence="3">beta-glucosidase</fullName>
        <ecNumber evidence="3">3.2.1.21</ecNumber>
    </recommendedName>
</protein>
<dbReference type="Gene3D" id="3.20.20.300">
    <property type="entry name" value="Glycoside hydrolase, family 3, N-terminal domain"/>
    <property type="match status" value="1"/>
</dbReference>
<feature type="non-terminal residue" evidence="9">
    <location>
        <position position="1"/>
    </location>
</feature>
<comment type="caution">
    <text evidence="9">The sequence shown here is derived from an EMBL/GenBank/DDBJ whole genome shotgun (WGS) entry which is preliminary data.</text>
</comment>
<evidence type="ECO:0000313" key="9">
    <source>
        <dbReference type="EMBL" id="NHC16039.1"/>
    </source>
</evidence>
<gene>
    <name evidence="9" type="ORF">G9H71_19830</name>
</gene>
<evidence type="ECO:0000256" key="1">
    <source>
        <dbReference type="ARBA" id="ARBA00000448"/>
    </source>
</evidence>
<dbReference type="EMBL" id="JAANNP010000083">
    <property type="protein sequence ID" value="NHC16039.1"/>
    <property type="molecule type" value="Genomic_DNA"/>
</dbReference>
<reference evidence="9 10" key="1">
    <citation type="submission" date="2020-03" db="EMBL/GenBank/DDBJ databases">
        <title>Two novel Motilibacter sp.</title>
        <authorList>
            <person name="Liu S."/>
        </authorList>
    </citation>
    <scope>NUCLEOTIDE SEQUENCE [LARGE SCALE GENOMIC DNA]</scope>
    <source>
        <strain evidence="9 10">E257</strain>
    </source>
</reference>
<comment type="catalytic activity">
    <reaction evidence="1">
        <text>Hydrolysis of terminal, non-reducing beta-D-glucosyl residues with release of beta-D-glucose.</text>
        <dbReference type="EC" id="3.2.1.21"/>
    </reaction>
</comment>
<accession>A0ABX0GYM8</accession>
<evidence type="ECO:0000256" key="3">
    <source>
        <dbReference type="ARBA" id="ARBA00012744"/>
    </source>
</evidence>
<evidence type="ECO:0000256" key="6">
    <source>
        <dbReference type="ARBA" id="ARBA00023295"/>
    </source>
</evidence>
<dbReference type="RefSeq" id="WP_196792305.1">
    <property type="nucleotide sequence ID" value="NZ_JAANNP010000083.1"/>
</dbReference>